<accession>A0A0U2XYJ0</accession>
<evidence type="ECO:0000259" key="5">
    <source>
        <dbReference type="PROSITE" id="PS51755"/>
    </source>
</evidence>
<evidence type="ECO:0000256" key="4">
    <source>
        <dbReference type="SAM" id="MobiDB-lite"/>
    </source>
</evidence>
<evidence type="ECO:0000256" key="1">
    <source>
        <dbReference type="ARBA" id="ARBA00009820"/>
    </source>
</evidence>
<dbReference type="Gene3D" id="2.120.10.30">
    <property type="entry name" value="TolB, C-terminal domain"/>
    <property type="match status" value="2"/>
</dbReference>
<name>A0A0U2XYJ0_9GAMM</name>
<keyword evidence="2 3" id="KW-0238">DNA-binding</keyword>
<dbReference type="PANTHER" id="PTHR36842:SF1">
    <property type="entry name" value="PROTEIN TOLB"/>
    <property type="match status" value="1"/>
</dbReference>
<dbReference type="PANTHER" id="PTHR36842">
    <property type="entry name" value="PROTEIN TOLB HOMOLOG"/>
    <property type="match status" value="1"/>
</dbReference>
<feature type="region of interest" description="Disordered" evidence="4">
    <location>
        <begin position="436"/>
        <end position="476"/>
    </location>
</feature>
<dbReference type="Proteomes" id="UP000069015">
    <property type="component" value="Chromosome 1"/>
</dbReference>
<dbReference type="InterPro" id="IPR001867">
    <property type="entry name" value="OmpR/PhoB-type_DNA-bd"/>
</dbReference>
<dbReference type="KEGG" id="prr:AT705_09030"/>
<dbReference type="Pfam" id="PF07676">
    <property type="entry name" value="PD40"/>
    <property type="match status" value="3"/>
</dbReference>
<dbReference type="SUPFAM" id="SSF46894">
    <property type="entry name" value="C-terminal effector domain of the bipartite response regulators"/>
    <property type="match status" value="1"/>
</dbReference>
<comment type="similarity">
    <text evidence="1">Belongs to the TolB family.</text>
</comment>
<gene>
    <name evidence="6" type="ORF">AT705_09030</name>
</gene>
<dbReference type="GO" id="GO:0006355">
    <property type="term" value="P:regulation of DNA-templated transcription"/>
    <property type="evidence" value="ECO:0007669"/>
    <property type="project" value="InterPro"/>
</dbReference>
<protein>
    <recommendedName>
        <fullName evidence="5">OmpR/PhoB-type domain-containing protein</fullName>
    </recommendedName>
</protein>
<dbReference type="SUPFAM" id="SSF82171">
    <property type="entry name" value="DPP6 N-terminal domain-like"/>
    <property type="match status" value="2"/>
</dbReference>
<dbReference type="RefSeq" id="WP_058796343.1">
    <property type="nucleotide sequence ID" value="NZ_CP013611.1"/>
</dbReference>
<dbReference type="PROSITE" id="PS51755">
    <property type="entry name" value="OMPR_PHOB"/>
    <property type="match status" value="1"/>
</dbReference>
<dbReference type="AlphaFoldDB" id="A0A0U2XYJ0"/>
<dbReference type="SMART" id="SM00862">
    <property type="entry name" value="Trans_reg_C"/>
    <property type="match status" value="1"/>
</dbReference>
<dbReference type="InterPro" id="IPR036388">
    <property type="entry name" value="WH-like_DNA-bd_sf"/>
</dbReference>
<feature type="domain" description="OmpR/PhoB-type" evidence="5">
    <location>
        <begin position="2"/>
        <end position="105"/>
    </location>
</feature>
<dbReference type="InterPro" id="IPR011659">
    <property type="entry name" value="WD40"/>
</dbReference>
<proteinExistence type="inferred from homology"/>
<dbReference type="Gene3D" id="1.10.10.10">
    <property type="entry name" value="Winged helix-like DNA-binding domain superfamily/Winged helix DNA-binding domain"/>
    <property type="match status" value="1"/>
</dbReference>
<evidence type="ECO:0000256" key="3">
    <source>
        <dbReference type="PROSITE-ProRule" id="PRU01091"/>
    </source>
</evidence>
<dbReference type="GO" id="GO:0003677">
    <property type="term" value="F:DNA binding"/>
    <property type="evidence" value="ECO:0007669"/>
    <property type="project" value="UniProtKB-UniRule"/>
</dbReference>
<dbReference type="GO" id="GO:0000160">
    <property type="term" value="P:phosphorelay signal transduction system"/>
    <property type="evidence" value="ECO:0007669"/>
    <property type="project" value="InterPro"/>
</dbReference>
<dbReference type="Pfam" id="PF00486">
    <property type="entry name" value="Trans_reg_C"/>
    <property type="match status" value="1"/>
</dbReference>
<feature type="compositionally biased region" description="Polar residues" evidence="4">
    <location>
        <begin position="461"/>
        <end position="473"/>
    </location>
</feature>
<dbReference type="EMBL" id="CP013611">
    <property type="protein sequence ID" value="ALU43074.1"/>
    <property type="molecule type" value="Genomic_DNA"/>
</dbReference>
<feature type="DNA-binding region" description="OmpR/PhoB-type" evidence="3">
    <location>
        <begin position="2"/>
        <end position="105"/>
    </location>
</feature>
<dbReference type="InterPro" id="IPR011042">
    <property type="entry name" value="6-blade_b-propeller_TolB-like"/>
</dbReference>
<evidence type="ECO:0000313" key="6">
    <source>
        <dbReference type="EMBL" id="ALU43074.1"/>
    </source>
</evidence>
<dbReference type="InterPro" id="IPR016032">
    <property type="entry name" value="Sig_transdc_resp-reg_C-effctor"/>
</dbReference>
<evidence type="ECO:0000313" key="7">
    <source>
        <dbReference type="Proteomes" id="UP000069015"/>
    </source>
</evidence>
<organism evidence="6 7">
    <name type="scientific">Pseudoalteromonas rubra</name>
    <dbReference type="NCBI Taxonomy" id="43658"/>
    <lineage>
        <taxon>Bacteria</taxon>
        <taxon>Pseudomonadati</taxon>
        <taxon>Pseudomonadota</taxon>
        <taxon>Gammaproteobacteria</taxon>
        <taxon>Alteromonadales</taxon>
        <taxon>Pseudoalteromonadaceae</taxon>
        <taxon>Pseudoalteromonas</taxon>
    </lineage>
</organism>
<evidence type="ECO:0000256" key="2">
    <source>
        <dbReference type="ARBA" id="ARBA00023125"/>
    </source>
</evidence>
<reference evidence="6 7" key="1">
    <citation type="submission" date="2015-12" db="EMBL/GenBank/DDBJ databases">
        <title>Complete genome sequence of Pseudoalteromonas rubra SCSIO 6842, harboring a conjugative plasmid.</title>
        <authorList>
            <person name="Li B."/>
            <person name="Wang X."/>
        </authorList>
    </citation>
    <scope>NUCLEOTIDE SEQUENCE [LARGE SCALE GENOMIC DNA]</scope>
    <source>
        <strain evidence="6 7">SCSIO 6842</strain>
    </source>
</reference>
<sequence>MAQTRFFIDAYEIDLSRSVVIFNDQHTHVEPKVLQVLLLLAQRQREHGEQVVTHQEIMMHVWQGVEVVPNALQRCIAILRKVLGDNAKNPTVIATHPKIGYRLLVPVRWPEAESKPAETESRKSYLKLAITLVSTLLLGTLVYLNWPTKPLPEYTRLIGVTHTDAHESHALFSPDGQYVIFNRYAGSCSSHLWARHLDSGKEFQLSNIPGQFGAPSFTPDGRELVFAAKADCDQDIVTDKTHTCWALATLDFAQAIAAPQPVESRYVCSDGQSYMFKALPNHAYAFLQRTPGRNLLMHYDDLSKTVRPLYHAGDEYLYHFDYHRATQRFAVLSQDNQLNHWLTILNNEAQRVQRTLIPLQPNMDPNEPLPGRFTPDGNALLAVSHGQLYHLDLNGDLSRVATPTSHLISADRHPTSDTLIAVNGGKDIDIARLQLSQNSPTAATPMPEPDLNTRSVPYPSLSRTQAQERQPQYSPDGRHIAFISNRNGVDQLWLLQGEQTMALSDAISPTPIHQFVWSADGQELLWAQGGKLHIVNLSGQQRIIDTNLPVHSVLAWGDKDQLLVLLNDPVPGGLYHYNLATGEQTPLGVNQIHRAWLVRDSIYYSDENGKVAYFQVDQSPSQARELSALNGHAMVITDNAIFSVDKTSLQLSQYSLNGTLIKPLGALKPTAWKINDVYRGQLLLEQFIGIEQEVVLLK</sequence>